<comment type="caution">
    <text evidence="1">The sequence shown here is derived from an EMBL/GenBank/DDBJ whole genome shotgun (WGS) entry which is preliminary data.</text>
</comment>
<reference evidence="1 2" key="1">
    <citation type="submission" date="2024-09" db="EMBL/GenBank/DDBJ databases">
        <authorList>
            <person name="Sun Q."/>
            <person name="Mori K."/>
        </authorList>
    </citation>
    <scope>NUCLEOTIDE SEQUENCE [LARGE SCALE GENOMIC DNA]</scope>
    <source>
        <strain evidence="1 2">CECT 7908</strain>
    </source>
</reference>
<proteinExistence type="predicted"/>
<protein>
    <submittedName>
        <fullName evidence="1">Uncharacterized protein</fullName>
    </submittedName>
</protein>
<sequence>MKLIPDKTSGICLITYKLQNKFNSGRIILNLDSHIRQIDDTRK</sequence>
<evidence type="ECO:0000313" key="1">
    <source>
        <dbReference type="EMBL" id="MFB9066112.1"/>
    </source>
</evidence>
<organism evidence="1 2">
    <name type="scientific">Flavobacterium branchiarum</name>
    <dbReference type="NCBI Taxonomy" id="1114870"/>
    <lineage>
        <taxon>Bacteria</taxon>
        <taxon>Pseudomonadati</taxon>
        <taxon>Bacteroidota</taxon>
        <taxon>Flavobacteriia</taxon>
        <taxon>Flavobacteriales</taxon>
        <taxon>Flavobacteriaceae</taxon>
        <taxon>Flavobacterium</taxon>
    </lineage>
</organism>
<dbReference type="Proteomes" id="UP001589589">
    <property type="component" value="Unassembled WGS sequence"/>
</dbReference>
<gene>
    <name evidence="1" type="ORF">ACFFUQ_19015</name>
</gene>
<dbReference type="EMBL" id="JBHMEX010000061">
    <property type="protein sequence ID" value="MFB9066112.1"/>
    <property type="molecule type" value="Genomic_DNA"/>
</dbReference>
<accession>A0ABV5FRD5</accession>
<name>A0ABV5FRD5_9FLAO</name>
<keyword evidence="2" id="KW-1185">Reference proteome</keyword>
<evidence type="ECO:0000313" key="2">
    <source>
        <dbReference type="Proteomes" id="UP001589589"/>
    </source>
</evidence>